<gene>
    <name evidence="1" type="ORF">SAMN05421730_1003204</name>
</gene>
<name>A0A1D3TR34_9FIRM</name>
<sequence length="98" mass="11296">MKTLALRPRILRPYVPLRLHLSESALRINMFCITSSLLKLVQIDEYYFVNGLLTHHSCKAKKPREPDYNNPIQRNSLYKGRARNLASCNCNYSGLCPS</sequence>
<reference evidence="1 2" key="1">
    <citation type="submission" date="2016-09" db="EMBL/GenBank/DDBJ databases">
        <authorList>
            <person name="Capua I."/>
            <person name="De Benedictis P."/>
            <person name="Joannis T."/>
            <person name="Lombin L.H."/>
            <person name="Cattoli G."/>
        </authorList>
    </citation>
    <scope>NUCLEOTIDE SEQUENCE [LARGE SCALE GENOMIC DNA]</scope>
    <source>
        <strain evidence="1 2">GluBS11</strain>
    </source>
</reference>
<dbReference type="Proteomes" id="UP000199315">
    <property type="component" value="Unassembled WGS sequence"/>
</dbReference>
<protein>
    <submittedName>
        <fullName evidence="1">Uncharacterized protein</fullName>
    </submittedName>
</protein>
<dbReference type="AlphaFoldDB" id="A0A1D3TR34"/>
<proteinExistence type="predicted"/>
<evidence type="ECO:0000313" key="1">
    <source>
        <dbReference type="EMBL" id="SCP96120.1"/>
    </source>
</evidence>
<organism evidence="1 2">
    <name type="scientific">Anaerobium acetethylicum</name>
    <dbReference type="NCBI Taxonomy" id="1619234"/>
    <lineage>
        <taxon>Bacteria</taxon>
        <taxon>Bacillati</taxon>
        <taxon>Bacillota</taxon>
        <taxon>Clostridia</taxon>
        <taxon>Lachnospirales</taxon>
        <taxon>Lachnospiraceae</taxon>
        <taxon>Anaerobium</taxon>
    </lineage>
</organism>
<evidence type="ECO:0000313" key="2">
    <source>
        <dbReference type="Proteomes" id="UP000199315"/>
    </source>
</evidence>
<keyword evidence="2" id="KW-1185">Reference proteome</keyword>
<accession>A0A1D3TR34</accession>
<dbReference type="EMBL" id="FMKA01000003">
    <property type="protein sequence ID" value="SCP96120.1"/>
    <property type="molecule type" value="Genomic_DNA"/>
</dbReference>